<evidence type="ECO:0000256" key="2">
    <source>
        <dbReference type="ARBA" id="ARBA00022448"/>
    </source>
</evidence>
<comment type="similarity">
    <text evidence="7">Belongs to the TRAP transporter small permease family.</text>
</comment>
<keyword evidence="10" id="KW-1185">Reference proteome</keyword>
<feature type="transmembrane region" description="Helical" evidence="7">
    <location>
        <begin position="20"/>
        <end position="43"/>
    </location>
</feature>
<protein>
    <recommendedName>
        <fullName evidence="7">TRAP transporter small permease protein</fullName>
    </recommendedName>
</protein>
<sequence>MTAVAPRAEQAVGRVIERIAMAMALAGGVLLSLVALMVCVSILGRQLDGIWFFGPIRGDYELVEIGSVVAVCAFLPWCQVKRGHVAVDVVANRLPERVRLSLGLLGDALIALVSFVMAWRLWAGFGEKFPYGSDALRSALGMGYRPFFSETTYELQLPIWIPYALALLGAVLFCITATYTVWRALNWVLAGREVAP</sequence>
<dbReference type="RefSeq" id="WP_259554090.1">
    <property type="nucleotide sequence ID" value="NZ_BAABHW010000007.1"/>
</dbReference>
<keyword evidence="6 7" id="KW-0472">Membrane</keyword>
<evidence type="ECO:0000256" key="4">
    <source>
        <dbReference type="ARBA" id="ARBA00022692"/>
    </source>
</evidence>
<evidence type="ECO:0000256" key="5">
    <source>
        <dbReference type="ARBA" id="ARBA00022989"/>
    </source>
</evidence>
<evidence type="ECO:0000256" key="3">
    <source>
        <dbReference type="ARBA" id="ARBA00022475"/>
    </source>
</evidence>
<keyword evidence="2 7" id="KW-0813">Transport</keyword>
<dbReference type="Pfam" id="PF04290">
    <property type="entry name" value="DctQ"/>
    <property type="match status" value="1"/>
</dbReference>
<name>A0ABP9LQR4_9RHOB</name>
<comment type="subcellular location">
    <subcellularLocation>
        <location evidence="7">Cell inner membrane</location>
        <topology evidence="7">Multi-pass membrane protein</topology>
    </subcellularLocation>
    <subcellularLocation>
        <location evidence="1">Cell membrane</location>
        <topology evidence="1">Multi-pass membrane protein</topology>
    </subcellularLocation>
</comment>
<comment type="subunit">
    <text evidence="7">The complex comprises the extracytoplasmic solute receptor protein and the two transmembrane proteins.</text>
</comment>
<reference evidence="10" key="1">
    <citation type="journal article" date="2019" name="Int. J. Syst. Evol. Microbiol.">
        <title>The Global Catalogue of Microorganisms (GCM) 10K type strain sequencing project: providing services to taxonomists for standard genome sequencing and annotation.</title>
        <authorList>
            <consortium name="The Broad Institute Genomics Platform"/>
            <consortium name="The Broad Institute Genome Sequencing Center for Infectious Disease"/>
            <person name="Wu L."/>
            <person name="Ma J."/>
        </authorList>
    </citation>
    <scope>NUCLEOTIDE SEQUENCE [LARGE SCALE GENOMIC DNA]</scope>
    <source>
        <strain evidence="10">JCM 18015</strain>
    </source>
</reference>
<evidence type="ECO:0000256" key="6">
    <source>
        <dbReference type="ARBA" id="ARBA00023136"/>
    </source>
</evidence>
<dbReference type="Proteomes" id="UP001499910">
    <property type="component" value="Unassembled WGS sequence"/>
</dbReference>
<dbReference type="InterPro" id="IPR055348">
    <property type="entry name" value="DctQ"/>
</dbReference>
<feature type="transmembrane region" description="Helical" evidence="7">
    <location>
        <begin position="160"/>
        <end position="182"/>
    </location>
</feature>
<keyword evidence="7" id="KW-0997">Cell inner membrane</keyword>
<feature type="transmembrane region" description="Helical" evidence="7">
    <location>
        <begin position="100"/>
        <end position="122"/>
    </location>
</feature>
<evidence type="ECO:0000313" key="10">
    <source>
        <dbReference type="Proteomes" id="UP001499910"/>
    </source>
</evidence>
<keyword evidence="5 7" id="KW-1133">Transmembrane helix</keyword>
<comment type="caution">
    <text evidence="9">The sequence shown here is derived from an EMBL/GenBank/DDBJ whole genome shotgun (WGS) entry which is preliminary data.</text>
</comment>
<dbReference type="EMBL" id="BAABHW010000007">
    <property type="protein sequence ID" value="GAA5081361.1"/>
    <property type="molecule type" value="Genomic_DNA"/>
</dbReference>
<gene>
    <name evidence="9" type="ORF">GCM10023209_35990</name>
</gene>
<feature type="transmembrane region" description="Helical" evidence="7">
    <location>
        <begin position="63"/>
        <end position="80"/>
    </location>
</feature>
<evidence type="ECO:0000313" key="9">
    <source>
        <dbReference type="EMBL" id="GAA5081361.1"/>
    </source>
</evidence>
<organism evidence="9 10">
    <name type="scientific">[Roseibacterium] beibuensis</name>
    <dbReference type="NCBI Taxonomy" id="1193142"/>
    <lineage>
        <taxon>Bacteria</taxon>
        <taxon>Pseudomonadati</taxon>
        <taxon>Pseudomonadota</taxon>
        <taxon>Alphaproteobacteria</taxon>
        <taxon>Rhodobacterales</taxon>
        <taxon>Roseobacteraceae</taxon>
        <taxon>Roseicyclus</taxon>
    </lineage>
</organism>
<keyword evidence="4 7" id="KW-0812">Transmembrane</keyword>
<keyword evidence="3" id="KW-1003">Cell membrane</keyword>
<comment type="function">
    <text evidence="7">Part of the tripartite ATP-independent periplasmic (TRAP) transport system.</text>
</comment>
<proteinExistence type="inferred from homology"/>
<evidence type="ECO:0000256" key="1">
    <source>
        <dbReference type="ARBA" id="ARBA00004651"/>
    </source>
</evidence>
<feature type="domain" description="Tripartite ATP-independent periplasmic transporters DctQ component" evidence="8">
    <location>
        <begin position="35"/>
        <end position="185"/>
    </location>
</feature>
<evidence type="ECO:0000259" key="8">
    <source>
        <dbReference type="Pfam" id="PF04290"/>
    </source>
</evidence>
<accession>A0ABP9LQR4</accession>
<evidence type="ECO:0000256" key="7">
    <source>
        <dbReference type="RuleBase" id="RU369079"/>
    </source>
</evidence>